<accession>A0A1K1SPF6</accession>
<dbReference type="STRING" id="546364.SAMN04489730_6212"/>
<sequence>MFERYTDELRAQFDYLPAWLPNTHLELGDVGILRRDRFERQTSLTELGIPYRTRNSGHGIDLDYSSSGNVSITVSGAAESPVAGPLRIAVSFAREHGVVFQAKSCHTKEIADRHTLGRAVLALSEAGRWPRNHVVITELVTTGPAVVLVAGHHDARMELAATVPAPLDALPLASASAALDVVSSRGIGVKIIAPTGLTPLFRASGVRRRLFGEDRFEHRGVENDWGEPPAVDLPDMPAEFIEVTYEDVF</sequence>
<dbReference type="AlphaFoldDB" id="A0A1K1SPF6"/>
<name>A0A1K1SPF6_9PSEU</name>
<reference evidence="2" key="1">
    <citation type="submission" date="2016-11" db="EMBL/GenBank/DDBJ databases">
        <authorList>
            <person name="Varghese N."/>
            <person name="Submissions S."/>
        </authorList>
    </citation>
    <scope>NUCLEOTIDE SEQUENCE [LARGE SCALE GENOMIC DNA]</scope>
    <source>
        <strain evidence="2">DSM 44671</strain>
    </source>
</reference>
<proteinExistence type="predicted"/>
<organism evidence="1 2">
    <name type="scientific">Amycolatopsis australiensis</name>
    <dbReference type="NCBI Taxonomy" id="546364"/>
    <lineage>
        <taxon>Bacteria</taxon>
        <taxon>Bacillati</taxon>
        <taxon>Actinomycetota</taxon>
        <taxon>Actinomycetes</taxon>
        <taxon>Pseudonocardiales</taxon>
        <taxon>Pseudonocardiaceae</taxon>
        <taxon>Amycolatopsis</taxon>
    </lineage>
</organism>
<gene>
    <name evidence="1" type="ORF">SAMN04489730_6212</name>
</gene>
<evidence type="ECO:0000313" key="2">
    <source>
        <dbReference type="Proteomes" id="UP000182740"/>
    </source>
</evidence>
<protein>
    <submittedName>
        <fullName evidence="1">Uncharacterized protein</fullName>
    </submittedName>
</protein>
<dbReference type="Proteomes" id="UP000182740">
    <property type="component" value="Unassembled WGS sequence"/>
</dbReference>
<evidence type="ECO:0000313" key="1">
    <source>
        <dbReference type="EMBL" id="SFW85757.1"/>
    </source>
</evidence>
<dbReference type="EMBL" id="FPJG01000006">
    <property type="protein sequence ID" value="SFW85757.1"/>
    <property type="molecule type" value="Genomic_DNA"/>
</dbReference>
<keyword evidence="2" id="KW-1185">Reference proteome</keyword>